<protein>
    <submittedName>
        <fullName evidence="6">Aminoacetone oxidase family FAD-binding enzyme</fullName>
    </submittedName>
</protein>
<dbReference type="Pfam" id="PF03486">
    <property type="entry name" value="HI0933_like"/>
    <property type="match status" value="1"/>
</dbReference>
<dbReference type="Gene3D" id="3.50.50.60">
    <property type="entry name" value="FAD/NAD(P)-binding domain"/>
    <property type="match status" value="1"/>
</dbReference>
<dbReference type="InterPro" id="IPR057661">
    <property type="entry name" value="RsdA/BaiN/AoA(So)_Rossmann"/>
</dbReference>
<feature type="domain" description="RsdA/BaiN/AoA(So)-like insert" evidence="5">
    <location>
        <begin position="201"/>
        <end position="363"/>
    </location>
</feature>
<name>A0A2H0UGA6_9BACT</name>
<evidence type="ECO:0000259" key="4">
    <source>
        <dbReference type="Pfam" id="PF03486"/>
    </source>
</evidence>
<evidence type="ECO:0000313" key="7">
    <source>
        <dbReference type="Proteomes" id="UP000229344"/>
    </source>
</evidence>
<dbReference type="SUPFAM" id="SSF160996">
    <property type="entry name" value="HI0933 insert domain-like"/>
    <property type="match status" value="1"/>
</dbReference>
<dbReference type="PANTHER" id="PTHR42887">
    <property type="entry name" value="OS12G0638800 PROTEIN"/>
    <property type="match status" value="1"/>
</dbReference>
<dbReference type="Gene3D" id="1.10.8.260">
    <property type="entry name" value="HI0933 insert domain-like"/>
    <property type="match status" value="1"/>
</dbReference>
<keyword evidence="2" id="KW-0285">Flavoprotein</keyword>
<feature type="domain" description="RsdA/BaiN/AoA(So)-like Rossmann fold-like" evidence="4">
    <location>
        <begin position="9"/>
        <end position="416"/>
    </location>
</feature>
<organism evidence="6 7">
    <name type="scientific">Candidatus Kaiserbacteria bacterium CG10_big_fil_rev_8_21_14_0_10_47_16</name>
    <dbReference type="NCBI Taxonomy" id="1974608"/>
    <lineage>
        <taxon>Bacteria</taxon>
        <taxon>Candidatus Kaiseribacteriota</taxon>
    </lineage>
</organism>
<dbReference type="EMBL" id="PFBI01000004">
    <property type="protein sequence ID" value="PIR84716.1"/>
    <property type="molecule type" value="Genomic_DNA"/>
</dbReference>
<dbReference type="InterPro" id="IPR023166">
    <property type="entry name" value="BaiN-like_dom_sf"/>
</dbReference>
<dbReference type="SUPFAM" id="SSF51905">
    <property type="entry name" value="FAD/NAD(P)-binding domain"/>
    <property type="match status" value="1"/>
</dbReference>
<sequence length="418" mass="45409">MSNQKEFYDVIVIGGGPAGMMAAGRAAERGKRVLLLEKNRTLGRKLGITGGGRCNIANAEENVRELLSFYGDAEPFLYSPFSQFGMKDTFTFFESRGLPLVVEAKKRAFPATQDALDVVRVMKEYVMAHNVTIRTGVRVDGFIQDAGKIIGVKTNGGVFAGRTFMLATGGNSRPETGSTGEGISWLSTLGHTVHNSNPDIVPLIALEDWVKKLSGTSLSFMKITFSDMEENKETRFSRTGKILFTHFGVSGPLILNSAKEVKKLLAAGPVRAYIDLYPDTEVGTVRNRVLGVFEQNKNKDFKNILKGLVPAGMTEAVLSLLPAQVAEKKVHSITKEERLFLSDLLKAMPLTISGTMGYEWAVVSDGGVDLAEIDTKTMRSKKHGNLFVIGDALHVSRPSGGYSLQLCWTTGYVAGSAV</sequence>
<reference evidence="7" key="1">
    <citation type="submission" date="2017-09" db="EMBL/GenBank/DDBJ databases">
        <title>Depth-based differentiation of microbial function through sediment-hosted aquifers and enrichment of novel symbionts in the deep terrestrial subsurface.</title>
        <authorList>
            <person name="Probst A.J."/>
            <person name="Ladd B."/>
            <person name="Jarett J.K."/>
            <person name="Geller-Mcgrath D.E."/>
            <person name="Sieber C.M.K."/>
            <person name="Emerson J.B."/>
            <person name="Anantharaman K."/>
            <person name="Thomas B.C."/>
            <person name="Malmstrom R."/>
            <person name="Stieglmeier M."/>
            <person name="Klingl A."/>
            <person name="Woyke T."/>
            <person name="Ryan C.M."/>
            <person name="Banfield J.F."/>
        </authorList>
    </citation>
    <scope>NUCLEOTIDE SEQUENCE [LARGE SCALE GENOMIC DNA]</scope>
</reference>
<dbReference type="InterPro" id="IPR004792">
    <property type="entry name" value="BaiN-like"/>
</dbReference>
<proteinExistence type="predicted"/>
<dbReference type="PRINTS" id="PR00420">
    <property type="entry name" value="RNGMNOXGNASE"/>
</dbReference>
<dbReference type="AlphaFoldDB" id="A0A2H0UGA6"/>
<dbReference type="InterPro" id="IPR036188">
    <property type="entry name" value="FAD/NAD-bd_sf"/>
</dbReference>
<evidence type="ECO:0000256" key="3">
    <source>
        <dbReference type="ARBA" id="ARBA00022827"/>
    </source>
</evidence>
<comment type="cofactor">
    <cofactor evidence="1">
        <name>FAD</name>
        <dbReference type="ChEBI" id="CHEBI:57692"/>
    </cofactor>
</comment>
<dbReference type="Pfam" id="PF22780">
    <property type="entry name" value="HI0933_like_1st"/>
    <property type="match status" value="1"/>
</dbReference>
<evidence type="ECO:0000256" key="1">
    <source>
        <dbReference type="ARBA" id="ARBA00001974"/>
    </source>
</evidence>
<evidence type="ECO:0000259" key="5">
    <source>
        <dbReference type="Pfam" id="PF22780"/>
    </source>
</evidence>
<dbReference type="Gene3D" id="2.40.30.10">
    <property type="entry name" value="Translation factors"/>
    <property type="match status" value="1"/>
</dbReference>
<comment type="caution">
    <text evidence="6">The sequence shown here is derived from an EMBL/GenBank/DDBJ whole genome shotgun (WGS) entry which is preliminary data.</text>
</comment>
<accession>A0A2H0UGA6</accession>
<evidence type="ECO:0000256" key="2">
    <source>
        <dbReference type="ARBA" id="ARBA00022630"/>
    </source>
</evidence>
<evidence type="ECO:0000313" key="6">
    <source>
        <dbReference type="EMBL" id="PIR84716.1"/>
    </source>
</evidence>
<dbReference type="InterPro" id="IPR055178">
    <property type="entry name" value="RsdA/BaiN/AoA(So)-like_dom"/>
</dbReference>
<gene>
    <name evidence="6" type="ORF">COU16_00825</name>
</gene>
<dbReference type="NCBIfam" id="TIGR00275">
    <property type="entry name" value="aminoacetone oxidase family FAD-binding enzyme"/>
    <property type="match status" value="1"/>
</dbReference>
<dbReference type="PANTHER" id="PTHR42887:SF2">
    <property type="entry name" value="OS12G0638800 PROTEIN"/>
    <property type="match status" value="1"/>
</dbReference>
<keyword evidence="3" id="KW-0274">FAD</keyword>
<dbReference type="Proteomes" id="UP000229344">
    <property type="component" value="Unassembled WGS sequence"/>
</dbReference>